<evidence type="ECO:0000256" key="2">
    <source>
        <dbReference type="RuleBase" id="RU000461"/>
    </source>
</evidence>
<dbReference type="InterPro" id="IPR036396">
    <property type="entry name" value="Cyt_P450_sf"/>
</dbReference>
<dbReference type="Proteomes" id="UP001501578">
    <property type="component" value="Unassembled WGS sequence"/>
</dbReference>
<comment type="similarity">
    <text evidence="1 2">Belongs to the cytochrome P450 family.</text>
</comment>
<keyword evidence="2" id="KW-0408">Iron</keyword>
<evidence type="ECO:0000313" key="4">
    <source>
        <dbReference type="Proteomes" id="UP001501578"/>
    </source>
</evidence>
<dbReference type="PANTHER" id="PTHR46696:SF1">
    <property type="entry name" value="CYTOCHROME P450 YJIB-RELATED"/>
    <property type="match status" value="1"/>
</dbReference>
<dbReference type="CDD" id="cd11030">
    <property type="entry name" value="CYP105-like"/>
    <property type="match status" value="1"/>
</dbReference>
<organism evidence="3 4">
    <name type="scientific">Nonomuraea longicatena</name>
    <dbReference type="NCBI Taxonomy" id="83682"/>
    <lineage>
        <taxon>Bacteria</taxon>
        <taxon>Bacillati</taxon>
        <taxon>Actinomycetota</taxon>
        <taxon>Actinomycetes</taxon>
        <taxon>Streptosporangiales</taxon>
        <taxon>Streptosporangiaceae</taxon>
        <taxon>Nonomuraea</taxon>
    </lineage>
</organism>
<gene>
    <name evidence="3" type="ORF">GCM10009560_36330</name>
</gene>
<dbReference type="RefSeq" id="WP_343951059.1">
    <property type="nucleotide sequence ID" value="NZ_BAAAHQ010000017.1"/>
</dbReference>
<evidence type="ECO:0000256" key="1">
    <source>
        <dbReference type="ARBA" id="ARBA00010617"/>
    </source>
</evidence>
<dbReference type="PANTHER" id="PTHR46696">
    <property type="entry name" value="P450, PUTATIVE (EUROFUNG)-RELATED"/>
    <property type="match status" value="1"/>
</dbReference>
<dbReference type="InterPro" id="IPR002397">
    <property type="entry name" value="Cyt_P450_B"/>
</dbReference>
<dbReference type="Pfam" id="PF00067">
    <property type="entry name" value="p450"/>
    <property type="match status" value="1"/>
</dbReference>
<sequence length="389" mass="42980">MTTLPMERETPFDPPGKLLDLAARAPIHRMTYTDGHLGWLVTGHALGRAVLAHPDFTSSPKDLHPPVPGREKVFGGGSDFLTPPGFFIRMDPPEHTRFRKLLTGQFTVRRMQRLEPRITEITEQVLDAMRPPADLVEDFALPIPSLVICELLGVPYEDRDSFQDDTRVIVNLESEAEEIFAAGGRLQAYFADLVARKRAEPDDALISGLLELDDEDLVGVALLLLVAGHETTANMLGLGTYALLTNPDQLAVMRERPSVVDGAVEELLRYLSIIHLGPFRVATADVSIGGQTIKKGDSVTISTSAANFDPARFPDPARLDLTRQATGHLSFGHGIHQCLGQQLARIEMRIAFPALLRRFPELRLACDPAEVPMRSHMSIYGVHRLPVTW</sequence>
<reference evidence="4" key="1">
    <citation type="journal article" date="2019" name="Int. J. Syst. Evol. Microbiol.">
        <title>The Global Catalogue of Microorganisms (GCM) 10K type strain sequencing project: providing services to taxonomists for standard genome sequencing and annotation.</title>
        <authorList>
            <consortium name="The Broad Institute Genomics Platform"/>
            <consortium name="The Broad Institute Genome Sequencing Center for Infectious Disease"/>
            <person name="Wu L."/>
            <person name="Ma J."/>
        </authorList>
    </citation>
    <scope>NUCLEOTIDE SEQUENCE [LARGE SCALE GENOMIC DNA]</scope>
    <source>
        <strain evidence="4">JCM 11136</strain>
    </source>
</reference>
<dbReference type="Gene3D" id="1.10.630.10">
    <property type="entry name" value="Cytochrome P450"/>
    <property type="match status" value="1"/>
</dbReference>
<dbReference type="SUPFAM" id="SSF48264">
    <property type="entry name" value="Cytochrome P450"/>
    <property type="match status" value="1"/>
</dbReference>
<keyword evidence="2" id="KW-0479">Metal-binding</keyword>
<dbReference type="InterPro" id="IPR001128">
    <property type="entry name" value="Cyt_P450"/>
</dbReference>
<dbReference type="EMBL" id="BAAAHQ010000017">
    <property type="protein sequence ID" value="GAA0931316.1"/>
    <property type="molecule type" value="Genomic_DNA"/>
</dbReference>
<dbReference type="PRINTS" id="PR00385">
    <property type="entry name" value="P450"/>
</dbReference>
<keyword evidence="4" id="KW-1185">Reference proteome</keyword>
<protein>
    <submittedName>
        <fullName evidence="3">Cytochrome P450</fullName>
    </submittedName>
</protein>
<keyword evidence="2" id="KW-0503">Monooxygenase</keyword>
<proteinExistence type="inferred from homology"/>
<evidence type="ECO:0000313" key="3">
    <source>
        <dbReference type="EMBL" id="GAA0931316.1"/>
    </source>
</evidence>
<comment type="caution">
    <text evidence="3">The sequence shown here is derived from an EMBL/GenBank/DDBJ whole genome shotgun (WGS) entry which is preliminary data.</text>
</comment>
<accession>A0ABP4A6K1</accession>
<keyword evidence="2" id="KW-0560">Oxidoreductase</keyword>
<dbReference type="PRINTS" id="PR00359">
    <property type="entry name" value="BP450"/>
</dbReference>
<dbReference type="InterPro" id="IPR017972">
    <property type="entry name" value="Cyt_P450_CS"/>
</dbReference>
<dbReference type="PROSITE" id="PS00086">
    <property type="entry name" value="CYTOCHROME_P450"/>
    <property type="match status" value="1"/>
</dbReference>
<keyword evidence="2" id="KW-0349">Heme</keyword>
<name>A0ABP4A6K1_9ACTN</name>